<organism evidence="1 2">
    <name type="scientific">Vibrio algivorus</name>
    <dbReference type="NCBI Taxonomy" id="1667024"/>
    <lineage>
        <taxon>Bacteria</taxon>
        <taxon>Pseudomonadati</taxon>
        <taxon>Pseudomonadota</taxon>
        <taxon>Gammaproteobacteria</taxon>
        <taxon>Vibrionales</taxon>
        <taxon>Vibrionaceae</taxon>
        <taxon>Vibrio</taxon>
    </lineage>
</organism>
<accession>A0ABQ6EL57</accession>
<name>A0ABQ6EL57_9VIBR</name>
<evidence type="ECO:0000313" key="2">
    <source>
        <dbReference type="Proteomes" id="UP001157156"/>
    </source>
</evidence>
<sequence length="59" mass="6872">MTEKLTPKNYALRIEKLKKLPNRAAMHRYCKTHGWHVGPMRNDHFDVISSIKIQGLKAV</sequence>
<comment type="caution">
    <text evidence="1">The sequence shown here is derived from an EMBL/GenBank/DDBJ whole genome shotgun (WGS) entry which is preliminary data.</text>
</comment>
<evidence type="ECO:0000313" key="1">
    <source>
        <dbReference type="EMBL" id="GLT13863.1"/>
    </source>
</evidence>
<keyword evidence="2" id="KW-1185">Reference proteome</keyword>
<protein>
    <submittedName>
        <fullName evidence="1">Uncharacterized protein</fullName>
    </submittedName>
</protein>
<dbReference type="EMBL" id="BSPV01000003">
    <property type="protein sequence ID" value="GLT13863.1"/>
    <property type="molecule type" value="Genomic_DNA"/>
</dbReference>
<proteinExistence type="predicted"/>
<reference evidence="2" key="1">
    <citation type="journal article" date="2019" name="Int. J. Syst. Evol. Microbiol.">
        <title>The Global Catalogue of Microorganisms (GCM) 10K type strain sequencing project: providing services to taxonomists for standard genome sequencing and annotation.</title>
        <authorList>
            <consortium name="The Broad Institute Genomics Platform"/>
            <consortium name="The Broad Institute Genome Sequencing Center for Infectious Disease"/>
            <person name="Wu L."/>
            <person name="Ma J."/>
        </authorList>
    </citation>
    <scope>NUCLEOTIDE SEQUENCE [LARGE SCALE GENOMIC DNA]</scope>
    <source>
        <strain evidence="2">NBRC 111146</strain>
    </source>
</reference>
<dbReference type="RefSeq" id="WP_089124243.1">
    <property type="nucleotide sequence ID" value="NZ_BSPV01000003.1"/>
</dbReference>
<dbReference type="Proteomes" id="UP001157156">
    <property type="component" value="Unassembled WGS sequence"/>
</dbReference>
<gene>
    <name evidence="1" type="ORF">GCM10007931_08370</name>
</gene>